<organism evidence="3 4">
    <name type="scientific">Longispora fulva</name>
    <dbReference type="NCBI Taxonomy" id="619741"/>
    <lineage>
        <taxon>Bacteria</taxon>
        <taxon>Bacillati</taxon>
        <taxon>Actinomycetota</taxon>
        <taxon>Actinomycetes</taxon>
        <taxon>Micromonosporales</taxon>
        <taxon>Micromonosporaceae</taxon>
        <taxon>Longispora</taxon>
    </lineage>
</organism>
<feature type="chain" id="PRO_5038977532" evidence="2">
    <location>
        <begin position="23"/>
        <end position="176"/>
    </location>
</feature>
<sequence length="176" mass="16981">MRLIRVAAVLAVAAALSAGCGAAKKTDSAASPGATPGSSVSGAAPGGSASPGGTGDATAGASDNTKAACAATKTAVQGAMAEMRTPLTQMIEAGVKGDEAGRKAAGDKLKKLFLDAATKVEAQAKVATDAKLKTALTDMAGSYRTAGEAFASGKEDALADPKFDAAADVYVGVCGA</sequence>
<dbReference type="RefSeq" id="WP_197007294.1">
    <property type="nucleotide sequence ID" value="NZ_BONS01000019.1"/>
</dbReference>
<reference evidence="3" key="1">
    <citation type="submission" date="2020-11" db="EMBL/GenBank/DDBJ databases">
        <title>Sequencing the genomes of 1000 actinobacteria strains.</title>
        <authorList>
            <person name="Klenk H.-P."/>
        </authorList>
    </citation>
    <scope>NUCLEOTIDE SEQUENCE</scope>
    <source>
        <strain evidence="3">DSM 45356</strain>
    </source>
</reference>
<dbReference type="Proteomes" id="UP000622552">
    <property type="component" value="Unassembled WGS sequence"/>
</dbReference>
<accession>A0A8J7GM28</accession>
<evidence type="ECO:0000256" key="1">
    <source>
        <dbReference type="SAM" id="MobiDB-lite"/>
    </source>
</evidence>
<proteinExistence type="predicted"/>
<dbReference type="AlphaFoldDB" id="A0A8J7GM28"/>
<protein>
    <submittedName>
        <fullName evidence="3">Uncharacterized protein</fullName>
    </submittedName>
</protein>
<feature type="region of interest" description="Disordered" evidence="1">
    <location>
        <begin position="25"/>
        <end position="62"/>
    </location>
</feature>
<evidence type="ECO:0000313" key="3">
    <source>
        <dbReference type="EMBL" id="MBG6140786.1"/>
    </source>
</evidence>
<keyword evidence="2" id="KW-0732">Signal</keyword>
<dbReference type="PROSITE" id="PS51257">
    <property type="entry name" value="PROKAR_LIPOPROTEIN"/>
    <property type="match status" value="1"/>
</dbReference>
<dbReference type="EMBL" id="JADOUF010000001">
    <property type="protein sequence ID" value="MBG6140786.1"/>
    <property type="molecule type" value="Genomic_DNA"/>
</dbReference>
<name>A0A8J7GM28_9ACTN</name>
<keyword evidence="4" id="KW-1185">Reference proteome</keyword>
<feature type="signal peptide" evidence="2">
    <location>
        <begin position="1"/>
        <end position="22"/>
    </location>
</feature>
<evidence type="ECO:0000256" key="2">
    <source>
        <dbReference type="SAM" id="SignalP"/>
    </source>
</evidence>
<feature type="compositionally biased region" description="Low complexity" evidence="1">
    <location>
        <begin position="25"/>
        <end position="48"/>
    </location>
</feature>
<gene>
    <name evidence="3" type="ORF">IW245_006980</name>
</gene>
<comment type="caution">
    <text evidence="3">The sequence shown here is derived from an EMBL/GenBank/DDBJ whole genome shotgun (WGS) entry which is preliminary data.</text>
</comment>
<evidence type="ECO:0000313" key="4">
    <source>
        <dbReference type="Proteomes" id="UP000622552"/>
    </source>
</evidence>